<keyword evidence="2" id="KW-1185">Reference proteome</keyword>
<dbReference type="EMBL" id="JBHSSA010000104">
    <property type="protein sequence ID" value="MFC6254876.1"/>
    <property type="molecule type" value="Genomic_DNA"/>
</dbReference>
<name>A0ABW1TAF7_9LACO</name>
<evidence type="ECO:0000313" key="2">
    <source>
        <dbReference type="Proteomes" id="UP001596190"/>
    </source>
</evidence>
<proteinExistence type="predicted"/>
<comment type="caution">
    <text evidence="1">The sequence shown here is derived from an EMBL/GenBank/DDBJ whole genome shotgun (WGS) entry which is preliminary data.</text>
</comment>
<evidence type="ECO:0000313" key="1">
    <source>
        <dbReference type="EMBL" id="MFC6254876.1"/>
    </source>
</evidence>
<dbReference type="Proteomes" id="UP001596190">
    <property type="component" value="Unassembled WGS sequence"/>
</dbReference>
<gene>
    <name evidence="1" type="ORF">ACFP1H_09835</name>
</gene>
<dbReference type="RefSeq" id="WP_137631669.1">
    <property type="nucleotide sequence ID" value="NZ_BJDO01000049.1"/>
</dbReference>
<dbReference type="Pfam" id="PF10078">
    <property type="entry name" value="DUF2316"/>
    <property type="match status" value="1"/>
</dbReference>
<accession>A0ABW1TAF7</accession>
<sequence>MSLTPAQTKASRQEFKENIKRSGLSLTEIAAALGTTADVIAQCIDMHPRRIDDNWIIRNYLLQYMIDHNIEPVPFSALVGDYHDYWFLNPKIVARGIID</sequence>
<dbReference type="InterPro" id="IPR018757">
    <property type="entry name" value="DUF2316"/>
</dbReference>
<organism evidence="1 2">
    <name type="scientific">Secundilactobacillus hailunensis</name>
    <dbReference type="NCBI Taxonomy" id="2559923"/>
    <lineage>
        <taxon>Bacteria</taxon>
        <taxon>Bacillati</taxon>
        <taxon>Bacillota</taxon>
        <taxon>Bacilli</taxon>
        <taxon>Lactobacillales</taxon>
        <taxon>Lactobacillaceae</taxon>
        <taxon>Secundilactobacillus</taxon>
    </lineage>
</organism>
<protein>
    <submittedName>
        <fullName evidence="1">DUF2316 family protein</fullName>
    </submittedName>
</protein>
<reference evidence="2" key="1">
    <citation type="journal article" date="2019" name="Int. J. Syst. Evol. Microbiol.">
        <title>The Global Catalogue of Microorganisms (GCM) 10K type strain sequencing project: providing services to taxonomists for standard genome sequencing and annotation.</title>
        <authorList>
            <consortium name="The Broad Institute Genomics Platform"/>
            <consortium name="The Broad Institute Genome Sequencing Center for Infectious Disease"/>
            <person name="Wu L."/>
            <person name="Ma J."/>
        </authorList>
    </citation>
    <scope>NUCLEOTIDE SEQUENCE [LARGE SCALE GENOMIC DNA]</scope>
    <source>
        <strain evidence="2">CCM 8950</strain>
    </source>
</reference>